<evidence type="ECO:0000256" key="9">
    <source>
        <dbReference type="ARBA" id="ARBA00022967"/>
    </source>
</evidence>
<evidence type="ECO:0000256" key="5">
    <source>
        <dbReference type="ARBA" id="ARBA00022448"/>
    </source>
</evidence>
<gene>
    <name evidence="19" type="primary">ND2</name>
</gene>
<evidence type="ECO:0000256" key="10">
    <source>
        <dbReference type="ARBA" id="ARBA00022982"/>
    </source>
</evidence>
<comment type="catalytic activity">
    <reaction evidence="16 17">
        <text>a ubiquinone + NADH + 5 H(+)(in) = a ubiquinol + NAD(+) + 4 H(+)(out)</text>
        <dbReference type="Rhea" id="RHEA:29091"/>
        <dbReference type="Rhea" id="RHEA-COMP:9565"/>
        <dbReference type="Rhea" id="RHEA-COMP:9566"/>
        <dbReference type="ChEBI" id="CHEBI:15378"/>
        <dbReference type="ChEBI" id="CHEBI:16389"/>
        <dbReference type="ChEBI" id="CHEBI:17976"/>
        <dbReference type="ChEBI" id="CHEBI:57540"/>
        <dbReference type="ChEBI" id="CHEBI:57945"/>
        <dbReference type="EC" id="7.1.1.2"/>
    </reaction>
</comment>
<feature type="transmembrane region" description="Helical" evidence="17">
    <location>
        <begin position="7"/>
        <end position="26"/>
    </location>
</feature>
<feature type="transmembrane region" description="Helical" evidence="17">
    <location>
        <begin position="192"/>
        <end position="225"/>
    </location>
</feature>
<evidence type="ECO:0000256" key="14">
    <source>
        <dbReference type="ARBA" id="ARBA00023128"/>
    </source>
</evidence>
<dbReference type="PRINTS" id="PR01436">
    <property type="entry name" value="NADHDHGNASE2"/>
</dbReference>
<evidence type="ECO:0000256" key="17">
    <source>
        <dbReference type="RuleBase" id="RU003403"/>
    </source>
</evidence>
<evidence type="ECO:0000256" key="6">
    <source>
        <dbReference type="ARBA" id="ARBA00022660"/>
    </source>
</evidence>
<evidence type="ECO:0000256" key="8">
    <source>
        <dbReference type="ARBA" id="ARBA00022792"/>
    </source>
</evidence>
<evidence type="ECO:0000256" key="3">
    <source>
        <dbReference type="ARBA" id="ARBA00012944"/>
    </source>
</evidence>
<keyword evidence="13 17" id="KW-0830">Ubiquinone</keyword>
<evidence type="ECO:0000256" key="12">
    <source>
        <dbReference type="ARBA" id="ARBA00023027"/>
    </source>
</evidence>
<dbReference type="GO" id="GO:0005743">
    <property type="term" value="C:mitochondrial inner membrane"/>
    <property type="evidence" value="ECO:0007669"/>
    <property type="project" value="UniProtKB-SubCell"/>
</dbReference>
<keyword evidence="9 17" id="KW-1278">Translocase</keyword>
<geneLocation type="mitochondrion" evidence="19"/>
<keyword evidence="5" id="KW-0813">Transport</keyword>
<dbReference type="GO" id="GO:0006120">
    <property type="term" value="P:mitochondrial electron transport, NADH to ubiquinone"/>
    <property type="evidence" value="ECO:0007669"/>
    <property type="project" value="InterPro"/>
</dbReference>
<evidence type="ECO:0000256" key="4">
    <source>
        <dbReference type="ARBA" id="ARBA00021008"/>
    </source>
</evidence>
<sequence>MYSIKVSPSVVLFSFILLGGVVITVVSPSILGAWFGMEVNLFAAIPLFCGKSGSESVSCVKYFVFQALGSGFIFISLLVGLGLGSLVELGLKSFLVGGLMVLGMSLKLGLFPCHMWVPEVVVGLGWLNCFLLMVVQKVAPIWVVSGVGICDLWVFLLMCICCLTSFFGALGGLSQVSIRSLLAYSSLVHSGWVVIVSLVSVFIFISYMLLYCMILGGLVISLWGLGFNSLYHSSGVMGNVSISNHWVWVGLYFMSLAGVPPFSGMFMKIMSVVVLCTSQPAFLVVLIVSSLISLYFYLSVFFSSYLGLGSSGVFGEFLFSGLVSSNRLGLCLCLNLLLSPLVIIVGIWFLVV</sequence>
<evidence type="ECO:0000256" key="1">
    <source>
        <dbReference type="ARBA" id="ARBA00004448"/>
    </source>
</evidence>
<keyword evidence="11 17" id="KW-1133">Transmembrane helix</keyword>
<feature type="domain" description="NADH:quinone oxidoreductase/Mrp antiporter transmembrane" evidence="18">
    <location>
        <begin position="28"/>
        <end position="293"/>
    </location>
</feature>
<dbReference type="EMBL" id="HQ703012">
    <property type="protein sequence ID" value="ADV42029.1"/>
    <property type="molecule type" value="Genomic_DNA"/>
</dbReference>
<evidence type="ECO:0000259" key="18">
    <source>
        <dbReference type="Pfam" id="PF00361"/>
    </source>
</evidence>
<dbReference type="RefSeq" id="YP_005087645.1">
    <property type="nucleotide sequence ID" value="NC_016665.1"/>
</dbReference>
<evidence type="ECO:0000256" key="2">
    <source>
        <dbReference type="ARBA" id="ARBA00007012"/>
    </source>
</evidence>
<comment type="function">
    <text evidence="17">Core subunit of the mitochondrial membrane respiratory chain NADH dehydrogenase (Complex I) which catalyzes electron transfer from NADH through the respiratory chain, using ubiquinone as an electron acceptor. Essential for the catalytic activity and assembly of complex I.</text>
</comment>
<comment type="subcellular location">
    <subcellularLocation>
        <location evidence="1 17">Mitochondrion inner membrane</location>
        <topology evidence="1 17">Multi-pass membrane protein</topology>
    </subcellularLocation>
</comment>
<dbReference type="AlphaFoldDB" id="G9BY56"/>
<name>G9BY56_9BIVA</name>
<dbReference type="GeneID" id="11538436"/>
<accession>G9BY56</accession>
<dbReference type="PANTHER" id="PTHR46552:SF1">
    <property type="entry name" value="NADH-UBIQUINONE OXIDOREDUCTASE CHAIN 2"/>
    <property type="match status" value="1"/>
</dbReference>
<reference evidence="19" key="1">
    <citation type="submission" date="2010-12" db="EMBL/GenBank/DDBJ databases">
        <title>The complete mitochondrial genome of the grand jackknife clam, Solen grandis (Bivalvia: Solenidae).</title>
        <authorList>
            <person name="Yuan Y."/>
            <person name="Li Q."/>
        </authorList>
    </citation>
    <scope>NUCLEOTIDE SEQUENCE</scope>
</reference>
<keyword evidence="14 17" id="KW-0496">Mitochondrion</keyword>
<keyword evidence="6 17" id="KW-0679">Respiratory chain</keyword>
<evidence type="ECO:0000256" key="11">
    <source>
        <dbReference type="ARBA" id="ARBA00022989"/>
    </source>
</evidence>
<keyword evidence="10 17" id="KW-0249">Electron transport</keyword>
<evidence type="ECO:0000256" key="13">
    <source>
        <dbReference type="ARBA" id="ARBA00023075"/>
    </source>
</evidence>
<keyword evidence="7 17" id="KW-0812">Transmembrane</keyword>
<feature type="transmembrane region" description="Helical" evidence="17">
    <location>
        <begin position="116"/>
        <end position="135"/>
    </location>
</feature>
<dbReference type="PANTHER" id="PTHR46552">
    <property type="entry name" value="NADH-UBIQUINONE OXIDOREDUCTASE CHAIN 2"/>
    <property type="match status" value="1"/>
</dbReference>
<feature type="transmembrane region" description="Helical" evidence="17">
    <location>
        <begin position="330"/>
        <end position="351"/>
    </location>
</feature>
<evidence type="ECO:0000256" key="16">
    <source>
        <dbReference type="ARBA" id="ARBA00049551"/>
    </source>
</evidence>
<dbReference type="InterPro" id="IPR003917">
    <property type="entry name" value="NADH_UbQ_OxRdtase_chain2"/>
</dbReference>
<dbReference type="InterPro" id="IPR001750">
    <property type="entry name" value="ND/Mrp_TM"/>
</dbReference>
<dbReference type="CTD" id="4536"/>
<feature type="transmembrane region" description="Helical" evidence="17">
    <location>
        <begin position="304"/>
        <end position="323"/>
    </location>
</feature>
<feature type="transmembrane region" description="Helical" evidence="17">
    <location>
        <begin position="62"/>
        <end position="83"/>
    </location>
</feature>
<keyword evidence="8 17" id="KW-0999">Mitochondrion inner membrane</keyword>
<keyword evidence="12 17" id="KW-0520">NAD</keyword>
<evidence type="ECO:0000256" key="15">
    <source>
        <dbReference type="ARBA" id="ARBA00023136"/>
    </source>
</evidence>
<feature type="transmembrane region" description="Helical" evidence="17">
    <location>
        <begin position="245"/>
        <end position="269"/>
    </location>
</feature>
<comment type="similarity">
    <text evidence="2 17">Belongs to the complex I subunit 2 family.</text>
</comment>
<dbReference type="Pfam" id="PF00361">
    <property type="entry name" value="Proton_antipo_M"/>
    <property type="match status" value="1"/>
</dbReference>
<evidence type="ECO:0000256" key="7">
    <source>
        <dbReference type="ARBA" id="ARBA00022692"/>
    </source>
</evidence>
<proteinExistence type="inferred from homology"/>
<feature type="transmembrane region" description="Helical" evidence="17">
    <location>
        <begin position="32"/>
        <end position="50"/>
    </location>
</feature>
<dbReference type="EC" id="7.1.1.2" evidence="3 17"/>
<protein>
    <recommendedName>
        <fullName evidence="4 17">NADH-ubiquinone oxidoreductase chain 2</fullName>
        <ecNumber evidence="3 17">7.1.1.2</ecNumber>
    </recommendedName>
</protein>
<evidence type="ECO:0000313" key="19">
    <source>
        <dbReference type="EMBL" id="ADV42029.1"/>
    </source>
</evidence>
<feature type="transmembrane region" description="Helical" evidence="17">
    <location>
        <begin position="89"/>
        <end position="109"/>
    </location>
</feature>
<dbReference type="InterPro" id="IPR050175">
    <property type="entry name" value="Complex_I_Subunit_2"/>
</dbReference>
<feature type="transmembrane region" description="Helical" evidence="17">
    <location>
        <begin position="141"/>
        <end position="171"/>
    </location>
</feature>
<keyword evidence="15 17" id="KW-0472">Membrane</keyword>
<dbReference type="GO" id="GO:0008137">
    <property type="term" value="F:NADH dehydrogenase (ubiquinone) activity"/>
    <property type="evidence" value="ECO:0007669"/>
    <property type="project" value="UniProtKB-EC"/>
</dbReference>
<organism evidence="19">
    <name type="scientific">Solen grandis</name>
    <name type="common">grand razor shell</name>
    <dbReference type="NCBI Taxonomy" id="165599"/>
    <lineage>
        <taxon>Eukaryota</taxon>
        <taxon>Metazoa</taxon>
        <taxon>Spiralia</taxon>
        <taxon>Lophotrochozoa</taxon>
        <taxon>Mollusca</taxon>
        <taxon>Bivalvia</taxon>
        <taxon>Autobranchia</taxon>
        <taxon>Heteroconchia</taxon>
        <taxon>Euheterodonta</taxon>
        <taxon>Imparidentia</taxon>
        <taxon>Adapedonta</taxon>
        <taxon>Solenoidea</taxon>
        <taxon>Solenidae</taxon>
        <taxon>Solen</taxon>
    </lineage>
</organism>